<comment type="caution">
    <text evidence="1">The sequence shown here is derived from an EMBL/GenBank/DDBJ whole genome shotgun (WGS) entry which is preliminary data.</text>
</comment>
<name>A0A1Y2HZ42_9FUNG</name>
<keyword evidence="2" id="KW-1185">Reference proteome</keyword>
<dbReference type="Proteomes" id="UP000193411">
    <property type="component" value="Unassembled WGS sequence"/>
</dbReference>
<gene>
    <name evidence="1" type="ORF">BCR44DRAFT_59029</name>
</gene>
<evidence type="ECO:0000313" key="1">
    <source>
        <dbReference type="EMBL" id="ORZ39840.1"/>
    </source>
</evidence>
<accession>A0A1Y2HZ42</accession>
<organism evidence="1 2">
    <name type="scientific">Catenaria anguillulae PL171</name>
    <dbReference type="NCBI Taxonomy" id="765915"/>
    <lineage>
        <taxon>Eukaryota</taxon>
        <taxon>Fungi</taxon>
        <taxon>Fungi incertae sedis</taxon>
        <taxon>Blastocladiomycota</taxon>
        <taxon>Blastocladiomycetes</taxon>
        <taxon>Blastocladiales</taxon>
        <taxon>Catenariaceae</taxon>
        <taxon>Catenaria</taxon>
    </lineage>
</organism>
<evidence type="ECO:0000313" key="2">
    <source>
        <dbReference type="Proteomes" id="UP000193411"/>
    </source>
</evidence>
<proteinExistence type="predicted"/>
<dbReference type="AlphaFoldDB" id="A0A1Y2HZ42"/>
<protein>
    <submittedName>
        <fullName evidence="1">Uncharacterized protein</fullName>
    </submittedName>
</protein>
<dbReference type="EMBL" id="MCFL01000004">
    <property type="protein sequence ID" value="ORZ39840.1"/>
    <property type="molecule type" value="Genomic_DNA"/>
</dbReference>
<sequence length="311" mass="33750">MLAQRIRRSEETSPWTSPVHKIRTSFDLNRQDARNLAVAFDKTEKGHFSFDVSFPATPIKSLAAAIGGKGMEYAAGDANQCDLFNPVVTTSINGHQWFHGSLAEGAVRLKNGVNAPMFTVNWFLPPAPKSTKDVTPRKVRKALVDHVQEKSPATMAIEVDVTTSVGSKACPNLPIIPASIFPAYACADSYQTCANQPLRSMADAPFAGEYYLGEPQFSAEDAFIEDDFVDEDAAGEFAFGDELDEDALDEDSAAEYALGDELLDADFSLSEEDFADEEGLDEADFSAEDALFADNSADTYAASYADSTLFE</sequence>
<reference evidence="1 2" key="1">
    <citation type="submission" date="2016-07" db="EMBL/GenBank/DDBJ databases">
        <title>Pervasive Adenine N6-methylation of Active Genes in Fungi.</title>
        <authorList>
            <consortium name="DOE Joint Genome Institute"/>
            <person name="Mondo S.J."/>
            <person name="Dannebaum R.O."/>
            <person name="Kuo R.C."/>
            <person name="Labutti K."/>
            <person name="Haridas S."/>
            <person name="Kuo A."/>
            <person name="Salamov A."/>
            <person name="Ahrendt S.R."/>
            <person name="Lipzen A."/>
            <person name="Sullivan W."/>
            <person name="Andreopoulos W.B."/>
            <person name="Clum A."/>
            <person name="Lindquist E."/>
            <person name="Daum C."/>
            <person name="Ramamoorthy G.K."/>
            <person name="Gryganskyi A."/>
            <person name="Culley D."/>
            <person name="Magnuson J.K."/>
            <person name="James T.Y."/>
            <person name="O'Malley M.A."/>
            <person name="Stajich J.E."/>
            <person name="Spatafora J.W."/>
            <person name="Visel A."/>
            <person name="Grigoriev I.V."/>
        </authorList>
    </citation>
    <scope>NUCLEOTIDE SEQUENCE [LARGE SCALE GENOMIC DNA]</scope>
    <source>
        <strain evidence="1 2">PL171</strain>
    </source>
</reference>